<dbReference type="PANTHER" id="PTHR10933">
    <property type="entry name" value="IMMUNOGLOBULIN-BINDING PROTEIN 1"/>
    <property type="match status" value="1"/>
</dbReference>
<reference evidence="4" key="1">
    <citation type="submission" date="2025-08" db="UniProtKB">
        <authorList>
            <consortium name="RefSeq"/>
        </authorList>
    </citation>
    <scope>IDENTIFICATION</scope>
</reference>
<feature type="compositionally biased region" description="Polar residues" evidence="2">
    <location>
        <begin position="306"/>
        <end position="327"/>
    </location>
</feature>
<organism evidence="3 4">
    <name type="scientific">Cephus cinctus</name>
    <name type="common">Wheat stem sawfly</name>
    <dbReference type="NCBI Taxonomy" id="211228"/>
    <lineage>
        <taxon>Eukaryota</taxon>
        <taxon>Metazoa</taxon>
        <taxon>Ecdysozoa</taxon>
        <taxon>Arthropoda</taxon>
        <taxon>Hexapoda</taxon>
        <taxon>Insecta</taxon>
        <taxon>Pterygota</taxon>
        <taxon>Neoptera</taxon>
        <taxon>Endopterygota</taxon>
        <taxon>Hymenoptera</taxon>
        <taxon>Cephoidea</taxon>
        <taxon>Cephidae</taxon>
        <taxon>Cephus</taxon>
    </lineage>
</organism>
<dbReference type="AlphaFoldDB" id="A0AAJ7BJN2"/>
<sequence length="373" mass="42620">MESVKPNILQINREAGSAGGSKDVESLSEIFDNAFRLFNGINKTDEATNSPKVQSDVRRAMNMFEKATRLVSMANMFSENESFDEVATENIKYFLLPALLGSLTLKICGTDDRTHIVDVAEVYFIDFLNRVKAYGLTDIQIPETKNEEHQDETAVAQTKSNSEYITEMVNSRNTKLQRYREQKELEKNLEVFRKNLDNPNIDEETKREYFVTLLKVYVNQAIDELASLAAERPLLEHMKQLGRTDSTASQHQHKTKIPSAKLKPIIITRDEVQKQVFGAGYPSLPVLTVQEFYDKRVKDGDWPDASQRNQMNGTCLQDVTNPNNVDISQEDAEAIEKENRTENDDPELLAQTRAMDDYKDTHRRGWGNRANRS</sequence>
<dbReference type="GO" id="GO:0005829">
    <property type="term" value="C:cytosol"/>
    <property type="evidence" value="ECO:0007669"/>
    <property type="project" value="TreeGrafter"/>
</dbReference>
<dbReference type="KEGG" id="ccin:107264010"/>
<feature type="region of interest" description="Disordered" evidence="2">
    <location>
        <begin position="300"/>
        <end position="373"/>
    </location>
</feature>
<evidence type="ECO:0000313" key="4">
    <source>
        <dbReference type="RefSeq" id="XP_015587320.1"/>
    </source>
</evidence>
<dbReference type="CTD" id="326166"/>
<dbReference type="GO" id="GO:0035303">
    <property type="term" value="P:regulation of dephosphorylation"/>
    <property type="evidence" value="ECO:0007669"/>
    <property type="project" value="TreeGrafter"/>
</dbReference>
<dbReference type="Pfam" id="PF04177">
    <property type="entry name" value="TAP42"/>
    <property type="match status" value="1"/>
</dbReference>
<gene>
    <name evidence="4" type="primary">LOC107264010</name>
</gene>
<evidence type="ECO:0000256" key="1">
    <source>
        <dbReference type="ARBA" id="ARBA00034730"/>
    </source>
</evidence>
<dbReference type="InterPro" id="IPR007304">
    <property type="entry name" value="TAP46-like"/>
</dbReference>
<dbReference type="Proteomes" id="UP000694920">
    <property type="component" value="Unplaced"/>
</dbReference>
<dbReference type="InterPro" id="IPR038511">
    <property type="entry name" value="TAP42/TAP46-like_sf"/>
</dbReference>
<dbReference type="PANTHER" id="PTHR10933:SF9">
    <property type="entry name" value="IMMUNOGLOBULIN-BINDING PROTEIN 1"/>
    <property type="match status" value="1"/>
</dbReference>
<dbReference type="GO" id="GO:0009966">
    <property type="term" value="P:regulation of signal transduction"/>
    <property type="evidence" value="ECO:0007669"/>
    <property type="project" value="InterPro"/>
</dbReference>
<evidence type="ECO:0000313" key="3">
    <source>
        <dbReference type="Proteomes" id="UP000694920"/>
    </source>
</evidence>
<dbReference type="GO" id="GO:0051721">
    <property type="term" value="F:protein phosphatase 2A binding"/>
    <property type="evidence" value="ECO:0007669"/>
    <property type="project" value="TreeGrafter"/>
</dbReference>
<dbReference type="Gene3D" id="1.25.40.540">
    <property type="entry name" value="TAP42-like family"/>
    <property type="match status" value="1"/>
</dbReference>
<dbReference type="RefSeq" id="XP_015587320.1">
    <property type="nucleotide sequence ID" value="XM_015731834.2"/>
</dbReference>
<evidence type="ECO:0000256" key="2">
    <source>
        <dbReference type="SAM" id="MobiDB-lite"/>
    </source>
</evidence>
<keyword evidence="3" id="KW-1185">Reference proteome</keyword>
<feature type="compositionally biased region" description="Basic and acidic residues" evidence="2">
    <location>
        <begin position="334"/>
        <end position="343"/>
    </location>
</feature>
<protein>
    <submittedName>
        <fullName evidence="4">Immunoglobulin-binding protein 1b isoform X1</fullName>
    </submittedName>
</protein>
<feature type="compositionally biased region" description="Basic residues" evidence="2">
    <location>
        <begin position="361"/>
        <end position="373"/>
    </location>
</feature>
<dbReference type="GeneID" id="107264010"/>
<proteinExistence type="inferred from homology"/>
<dbReference type="FunFam" id="1.25.40.540:FF:000003">
    <property type="entry name" value="Immunoglobulin (CD79A)-binding protein 1"/>
    <property type="match status" value="1"/>
</dbReference>
<comment type="similarity">
    <text evidence="1">Belongs to the IGBP1/TAP42 family.</text>
</comment>
<accession>A0AAJ7BJN2</accession>
<name>A0AAJ7BJN2_CEPCN</name>